<feature type="region of interest" description="Disordered" evidence="1">
    <location>
        <begin position="508"/>
        <end position="590"/>
    </location>
</feature>
<feature type="compositionally biased region" description="Low complexity" evidence="1">
    <location>
        <begin position="396"/>
        <end position="412"/>
    </location>
</feature>
<feature type="region of interest" description="Disordered" evidence="1">
    <location>
        <begin position="614"/>
        <end position="643"/>
    </location>
</feature>
<feature type="region of interest" description="Disordered" evidence="1">
    <location>
        <begin position="737"/>
        <end position="873"/>
    </location>
</feature>
<dbReference type="AlphaFoldDB" id="A0A1E1IPG7"/>
<organism evidence="2">
    <name type="scientific">Leishmania guyanensis</name>
    <dbReference type="NCBI Taxonomy" id="5670"/>
    <lineage>
        <taxon>Eukaryota</taxon>
        <taxon>Discoba</taxon>
        <taxon>Euglenozoa</taxon>
        <taxon>Kinetoplastea</taxon>
        <taxon>Metakinetoplastina</taxon>
        <taxon>Trypanosomatida</taxon>
        <taxon>Trypanosomatidae</taxon>
        <taxon>Leishmaniinae</taxon>
        <taxon>Leishmania</taxon>
        <taxon>Leishmania guyanensis species complex</taxon>
    </lineage>
</organism>
<gene>
    <name evidence="2" type="primary">LgM4147LRVhigh.07.00210.00600</name>
    <name evidence="2" type="ORF">BN36_0706310</name>
</gene>
<feature type="compositionally biased region" description="Polar residues" evidence="1">
    <location>
        <begin position="337"/>
        <end position="346"/>
    </location>
</feature>
<evidence type="ECO:0008006" key="3">
    <source>
        <dbReference type="Google" id="ProtNLM"/>
    </source>
</evidence>
<evidence type="ECO:0000313" key="2">
    <source>
        <dbReference type="EMBL" id="CCM13116.1"/>
    </source>
</evidence>
<feature type="compositionally biased region" description="Basic residues" evidence="1">
    <location>
        <begin position="832"/>
        <end position="844"/>
    </location>
</feature>
<reference evidence="2" key="1">
    <citation type="submission" date="2012-08" db="EMBL/GenBank/DDBJ databases">
        <title>Comparative genomics of metastatic and non-metastatic Leishmania guyanensis provides insights into polygenic factors involved in Leishmania RNA virus infection.</title>
        <authorList>
            <person name="Smith D."/>
            <person name="Hertz-Fowler C."/>
            <person name="Martin R."/>
            <person name="Dickens N."/>
            <person name="Fasel N."/>
            <person name="Falquet L."/>
            <person name="Beverley S."/>
            <person name="Zangger H."/>
            <person name="Calderon-Copete S."/>
            <person name="Mottram J."/>
            <person name="Xenarios I."/>
        </authorList>
    </citation>
    <scope>NUCLEOTIDE SEQUENCE</scope>
    <source>
        <strain evidence="2">MHOM/BR/75/M4147/SSU:IR2SAT-LUC</strain>
    </source>
</reference>
<feature type="region of interest" description="Disordered" evidence="1">
    <location>
        <begin position="21"/>
        <end position="41"/>
    </location>
</feature>
<feature type="compositionally biased region" description="Basic and acidic residues" evidence="1">
    <location>
        <begin position="324"/>
        <end position="333"/>
    </location>
</feature>
<feature type="region of interest" description="Disordered" evidence="1">
    <location>
        <begin position="313"/>
        <end position="347"/>
    </location>
</feature>
<dbReference type="EMBL" id="CALQ01000189">
    <property type="protein sequence ID" value="CCM13116.1"/>
    <property type="molecule type" value="Genomic_DNA"/>
</dbReference>
<feature type="region of interest" description="Disordered" evidence="1">
    <location>
        <begin position="169"/>
        <end position="236"/>
    </location>
</feature>
<evidence type="ECO:0000256" key="1">
    <source>
        <dbReference type="SAM" id="MobiDB-lite"/>
    </source>
</evidence>
<feature type="compositionally biased region" description="Low complexity" evidence="1">
    <location>
        <begin position="169"/>
        <end position="183"/>
    </location>
</feature>
<feature type="region of interest" description="Disordered" evidence="1">
    <location>
        <begin position="689"/>
        <end position="713"/>
    </location>
</feature>
<feature type="compositionally biased region" description="Polar residues" evidence="1">
    <location>
        <begin position="622"/>
        <end position="635"/>
    </location>
</feature>
<sequence length="1083" mass="115557">MPAAAGPSVSDSIAYLQDFVSQSDSPTRKAPPKEASDTVHSALRDASIPEGHSPLHRSELINCRNSARRLATCGRLRQDSVGEDGRVRIGGSETYSAISRLSNARVSLHSAHDSRNDAVLNDTSLLQHSGAATTSSSFGHSPYICEASSASIDRADRSCLPFLYDSNTSRSGVSGASAAPSSRRMFRYGKDSASPPSSTRRNLYPYTGGVASGGGKKASSPRPASWKKASSPRPASGWGWLRASSFSSSPLYNRTAASVTTTMPSPLGWRHSSAPSPLVPLRGSSLSSLLWGWGDSSGEGTHCGIATTVAGAVPAASPSPYEPPRQRDKHAWEEDSAQCSSVNGINASHPVSPAAPAVYAPPTAHAPHCDAAYEEVKEEQSSQSWRQPLRRPPLAPSSTGATSTTAPQSASADRVVHPVESVELVSHLNANEHAANVCRIAYYLKDYYAREAGEAERGIESLSAEDVAGLAQCFYIDLYRTVRQARREAGMETSSFLVEDPAENVIARVAPAPPPPPQRERRDGYTQHQGAAALCHSSSYFPRRSSAAPGSREREEVDDRELDDVEAQIPPVTTPTPPAPATTYASRGPPDNAVLPSQPCVSARVQHQQQCTTASDAERRLANSNTTSCTGTTYRAPNDQLAFSGGGTHPVQIITARLPAFRNDDAITTGVGPSVQGHHKLSVTSSLLPAAAGTTPASRARKETHARGSPANQTAVACDALSYNLDDANAKAVPSWAQAAKPSPLHRHLRSTADTARAVRSRVTEPNRQSPSFEPRMVLGASQHHPSSAPSRFAAMPAGSSSSSWLNHHQGDTRNSRQHHRNGRQDASLQTHGRHVHVRDRRVGRSNSGEGSDDDGETGECDGRRGPGGGADRAALAAAQELPSGIVKRPLKDLMPLLRSRGTLAVKYIHNTRRPHLRLFQILDCKDMYRGSEVLMPHFTWATPIGVHQHDRLPRAKRSKYGALLPTGLSLSQQEVPYETALNLIHLEAVYVGAGRGISEMYMTLFPHTKGGISSSGDGSSFCDGGGGAVVVDHEGRRVACGMCAVFVFASRPVAVSFLCEGDRQAWVGAMMAVVERNRSLKV</sequence>
<feature type="region of interest" description="Disordered" evidence="1">
    <location>
        <begin position="373"/>
        <end position="415"/>
    </location>
</feature>
<accession>A0A1E1IPG7</accession>
<proteinExistence type="predicted"/>
<protein>
    <recommendedName>
        <fullName evidence="3">PH domain-containing protein</fullName>
    </recommendedName>
</protein>
<name>A0A1E1IPG7_LEIGU</name>
<feature type="compositionally biased region" description="Acidic residues" evidence="1">
    <location>
        <begin position="851"/>
        <end position="860"/>
    </location>
</feature>